<gene>
    <name evidence="2" type="ORF">G8D99_13700</name>
</gene>
<dbReference type="NCBIfam" id="TIGR02532">
    <property type="entry name" value="IV_pilin_GFxxxE"/>
    <property type="match status" value="1"/>
</dbReference>
<dbReference type="AlphaFoldDB" id="A0A6G8S709"/>
<reference evidence="2 3" key="1">
    <citation type="submission" date="2020-03" db="EMBL/GenBank/DDBJ databases">
        <authorList>
            <person name="Zhu W."/>
        </authorList>
    </citation>
    <scope>NUCLEOTIDE SEQUENCE [LARGE SCALE GENOMIC DNA]</scope>
    <source>
        <strain evidence="2 3">185</strain>
    </source>
</reference>
<dbReference type="Pfam" id="PF07963">
    <property type="entry name" value="N_methyl"/>
    <property type="match status" value="1"/>
</dbReference>
<keyword evidence="3" id="KW-1185">Reference proteome</keyword>
<dbReference type="GO" id="GO:0043683">
    <property type="term" value="P:type IV pilus assembly"/>
    <property type="evidence" value="ECO:0007669"/>
    <property type="project" value="InterPro"/>
</dbReference>
<dbReference type="EMBL" id="CP049916">
    <property type="protein sequence ID" value="QIO09965.1"/>
    <property type="molecule type" value="Genomic_DNA"/>
</dbReference>
<keyword evidence="1" id="KW-0812">Transmembrane</keyword>
<sequence>MNKPQSGFTLIELMIAMVLGLIIVAAGTAVFLNAQRSMGVQIGVGEVQQNANFGLSQLTHDLRHANLNVPTEQRVNNKDTGSGIIFNLNNLPARLSGTDVNLLSKQAKDEDVTQSKSDQITIQFMPQYRVEETLDKSSDEQASQAGSIVTKSGIYNCEGNEIKFEIKRTNNEDTQSSALKPIIVQRYFLQALPQTTVEIQKNTDKRYALYCDYGYYSNDDTQIQGLGENAQVLMRDIDAFRIQLGVQAPNKNLSYMSIDQYIKLMPDSIKHSSEFYNVISIEVGLLARAHSALASPEAQLNKQVSFQLAGSEIELDLMKTSVSQLRQVISQAVGLRNTLGAIS</sequence>
<keyword evidence="1" id="KW-0472">Membrane</keyword>
<dbReference type="InterPro" id="IPR032092">
    <property type="entry name" value="PilW"/>
</dbReference>
<dbReference type="KEGG" id="alj:G8D99_13700"/>
<accession>A0A6G8S709</accession>
<proteinExistence type="predicted"/>
<feature type="transmembrane region" description="Helical" evidence="1">
    <location>
        <begin position="6"/>
        <end position="32"/>
    </location>
</feature>
<dbReference type="RefSeq" id="WP_166326840.1">
    <property type="nucleotide sequence ID" value="NZ_CP049916.1"/>
</dbReference>
<dbReference type="Proteomes" id="UP000501939">
    <property type="component" value="Chromosome"/>
</dbReference>
<name>A0A6G8S709_9GAMM</name>
<evidence type="ECO:0000313" key="3">
    <source>
        <dbReference type="Proteomes" id="UP000501939"/>
    </source>
</evidence>
<organism evidence="2 3">
    <name type="scientific">Acinetobacter lanii</name>
    <dbReference type="NCBI Taxonomy" id="2715163"/>
    <lineage>
        <taxon>Bacteria</taxon>
        <taxon>Pseudomonadati</taxon>
        <taxon>Pseudomonadota</taxon>
        <taxon>Gammaproteobacteria</taxon>
        <taxon>Moraxellales</taxon>
        <taxon>Moraxellaceae</taxon>
        <taxon>Acinetobacter</taxon>
    </lineage>
</organism>
<evidence type="ECO:0000256" key="1">
    <source>
        <dbReference type="SAM" id="Phobius"/>
    </source>
</evidence>
<dbReference type="InterPro" id="IPR012902">
    <property type="entry name" value="N_methyl_site"/>
</dbReference>
<dbReference type="Pfam" id="PF16074">
    <property type="entry name" value="PilW"/>
    <property type="match status" value="1"/>
</dbReference>
<dbReference type="PROSITE" id="PS00409">
    <property type="entry name" value="PROKAR_NTER_METHYL"/>
    <property type="match status" value="1"/>
</dbReference>
<keyword evidence="1" id="KW-1133">Transmembrane helix</keyword>
<evidence type="ECO:0000313" key="2">
    <source>
        <dbReference type="EMBL" id="QIO09965.1"/>
    </source>
</evidence>
<protein>
    <submittedName>
        <fullName evidence="2">Prepilin-type N-terminal cleavage/methylation domain-containing protein</fullName>
    </submittedName>
</protein>